<sequence>MSLRAKPKKDANDLGAARFGKKTPGAYENVDPFIRFRQRQNYRASQNTASAKSPIPCIDLGKEEADWRNDAWVADRGGLTGGATSVLDEITNEPKGESEPFDISWPAPTISIMNQCRVSAPKPVDTTTANGKKDVLVDKIISRTAKSASKIVDADTAPLVPPSVSTTKSAPKAISADTTSVFPPSKPAETSDVFSAEAVERKMKSLLNKLTERTLESTSNHVLQYVNRSLQEQNGETMKLVVNFICDKAVEDHFWARLYAQLCEKLWKGIDAGVYISSTEDLLHGLEGADLFRHCLLKHCQREFLDGLEQRTEGGSSDETAAANQGSAAPSTNENKAEVASGAEVVFSDEYYAKEAVKRKAKGLIKFMGGLYNVAMLGTSAILQVFTLLMDKGSDGAEEFEIKLACGLLTTISAELLRREAKLLRRDKIEGIVNQLKVINSDRRTSIRTSCYLQASIELFDVPQSGTKVKTDVAKTGSPVSSAIKPETPLAIGIKREITFTDLQVEPQPIILGKQVVSEPVSTLAASTALSTQDQSSTSLSTSPPQPSSPVQKVLAVVECDIIEPVPEPLPAPPLELNRNMLSDIKWVLATTKADQAKQCGQQLIEKINDCNSGKAGQALESVLLYVFENVKATGCTYLETAGKQMPGSHDNATQAAVMIKVIWSHARSHMQLEGFTSSNGTQVKGAKLCKELVGKMMRDELTMVWEDCGMRGDQPRTSIKVNGRVSLDFAVKLFIEDQLPPKIIYECLRRLLNNVNTPLESDVDQLCDILVRTGAKLNKLNSSALAVYVTRFGLLRRSSISQGAKTRVESVVAFTESGCKRLSY</sequence>
<gene>
    <name evidence="1" type="ORF">QFC21_006146</name>
</gene>
<proteinExistence type="predicted"/>
<organism evidence="1 2">
    <name type="scientific">Naganishia friedmannii</name>
    <dbReference type="NCBI Taxonomy" id="89922"/>
    <lineage>
        <taxon>Eukaryota</taxon>
        <taxon>Fungi</taxon>
        <taxon>Dikarya</taxon>
        <taxon>Basidiomycota</taxon>
        <taxon>Agaricomycotina</taxon>
        <taxon>Tremellomycetes</taxon>
        <taxon>Filobasidiales</taxon>
        <taxon>Filobasidiaceae</taxon>
        <taxon>Naganishia</taxon>
    </lineage>
</organism>
<keyword evidence="2" id="KW-1185">Reference proteome</keyword>
<dbReference type="EMBL" id="JASBWT010000027">
    <property type="protein sequence ID" value="KAJ9094045.1"/>
    <property type="molecule type" value="Genomic_DNA"/>
</dbReference>
<name>A0ACC2V3W4_9TREE</name>
<dbReference type="Proteomes" id="UP001227268">
    <property type="component" value="Unassembled WGS sequence"/>
</dbReference>
<accession>A0ACC2V3W4</accession>
<protein>
    <submittedName>
        <fullName evidence="1">Uncharacterized protein</fullName>
    </submittedName>
</protein>
<evidence type="ECO:0000313" key="2">
    <source>
        <dbReference type="Proteomes" id="UP001227268"/>
    </source>
</evidence>
<reference evidence="1" key="1">
    <citation type="submission" date="2023-04" db="EMBL/GenBank/DDBJ databases">
        <title>Draft Genome sequencing of Naganishia species isolated from polar environments using Oxford Nanopore Technology.</title>
        <authorList>
            <person name="Leo P."/>
            <person name="Venkateswaran K."/>
        </authorList>
    </citation>
    <scope>NUCLEOTIDE SEQUENCE</scope>
    <source>
        <strain evidence="1">MNA-CCFEE 5423</strain>
    </source>
</reference>
<evidence type="ECO:0000313" key="1">
    <source>
        <dbReference type="EMBL" id="KAJ9094045.1"/>
    </source>
</evidence>
<comment type="caution">
    <text evidence="1">The sequence shown here is derived from an EMBL/GenBank/DDBJ whole genome shotgun (WGS) entry which is preliminary data.</text>
</comment>